<proteinExistence type="predicted"/>
<feature type="compositionally biased region" description="Polar residues" evidence="1">
    <location>
        <begin position="15"/>
        <end position="39"/>
    </location>
</feature>
<feature type="non-terminal residue" evidence="2">
    <location>
        <position position="1"/>
    </location>
</feature>
<dbReference type="AlphaFoldDB" id="A0AAV5SXI3"/>
<organism evidence="2 3">
    <name type="scientific">Pristionchus entomophagus</name>
    <dbReference type="NCBI Taxonomy" id="358040"/>
    <lineage>
        <taxon>Eukaryota</taxon>
        <taxon>Metazoa</taxon>
        <taxon>Ecdysozoa</taxon>
        <taxon>Nematoda</taxon>
        <taxon>Chromadorea</taxon>
        <taxon>Rhabditida</taxon>
        <taxon>Rhabditina</taxon>
        <taxon>Diplogasteromorpha</taxon>
        <taxon>Diplogasteroidea</taxon>
        <taxon>Neodiplogasteridae</taxon>
        <taxon>Pristionchus</taxon>
    </lineage>
</organism>
<feature type="region of interest" description="Disordered" evidence="1">
    <location>
        <begin position="1"/>
        <end position="73"/>
    </location>
</feature>
<evidence type="ECO:0000313" key="3">
    <source>
        <dbReference type="Proteomes" id="UP001432027"/>
    </source>
</evidence>
<feature type="compositionally biased region" description="Low complexity" evidence="1">
    <location>
        <begin position="1"/>
        <end position="14"/>
    </location>
</feature>
<name>A0AAV5SXI3_9BILA</name>
<protein>
    <submittedName>
        <fullName evidence="2">Uncharacterized protein</fullName>
    </submittedName>
</protein>
<reference evidence="2" key="1">
    <citation type="submission" date="2023-10" db="EMBL/GenBank/DDBJ databases">
        <title>Genome assembly of Pristionchus species.</title>
        <authorList>
            <person name="Yoshida K."/>
            <person name="Sommer R.J."/>
        </authorList>
    </citation>
    <scope>NUCLEOTIDE SEQUENCE</scope>
    <source>
        <strain evidence="2">RS0144</strain>
    </source>
</reference>
<sequence length="369" mass="41923">QQQWQQQQGRTDQQTAPSSPYRTQQSSMGQTSGHVTHSQIRPHEYSQRGITIPQTASAPMTTQSSPDDYGDYDEVMKGTEKAKEVDMRKPAFNEDAHWATAAPFHHKRQHKDLFAQPLPTTFSYSPPIHETTGRKTKAEGVSTTVESKKAGFEEYTDYEDYGAMKTFSNSDEPEEKVVHVSRSTQTRPRSVDHRNYDHDPSDEEEVPCKAITDDICYHQKKSGRKLSKCCKKGIYLADFCMPGKCSNTTVQACCMQKYLQAKFQCCENADMEGTTATDAFSRCCHAHFVEEVQGVEGRVKDDCCPPEAAAEYWQSVHDICLPNVQADLSTVKFEIRLSDGIRVLDLAETDKWQHECRYGRRRAQYVYVP</sequence>
<accession>A0AAV5SXI3</accession>
<keyword evidence="3" id="KW-1185">Reference proteome</keyword>
<gene>
    <name evidence="2" type="ORF">PENTCL1PPCAC_7144</name>
</gene>
<dbReference type="Proteomes" id="UP001432027">
    <property type="component" value="Unassembled WGS sequence"/>
</dbReference>
<comment type="caution">
    <text evidence="2">The sequence shown here is derived from an EMBL/GenBank/DDBJ whole genome shotgun (WGS) entry which is preliminary data.</text>
</comment>
<feature type="compositionally biased region" description="Basic and acidic residues" evidence="1">
    <location>
        <begin position="189"/>
        <end position="199"/>
    </location>
</feature>
<feature type="compositionally biased region" description="Polar residues" evidence="1">
    <location>
        <begin position="48"/>
        <end position="66"/>
    </location>
</feature>
<evidence type="ECO:0000256" key="1">
    <source>
        <dbReference type="SAM" id="MobiDB-lite"/>
    </source>
</evidence>
<dbReference type="EMBL" id="BTSX01000002">
    <property type="protein sequence ID" value="GMS84969.1"/>
    <property type="molecule type" value="Genomic_DNA"/>
</dbReference>
<evidence type="ECO:0000313" key="2">
    <source>
        <dbReference type="EMBL" id="GMS84969.1"/>
    </source>
</evidence>
<feature type="region of interest" description="Disordered" evidence="1">
    <location>
        <begin position="167"/>
        <end position="204"/>
    </location>
</feature>